<dbReference type="Proteomes" id="UP000266673">
    <property type="component" value="Unassembled WGS sequence"/>
</dbReference>
<dbReference type="PROSITE" id="PS00107">
    <property type="entry name" value="PROTEIN_KINASE_ATP"/>
    <property type="match status" value="1"/>
</dbReference>
<dbReference type="InterPro" id="IPR017441">
    <property type="entry name" value="Protein_kinase_ATP_BS"/>
</dbReference>
<name>A0A397W8S1_9GLOM</name>
<sequence>ERKKFSESIEVTYENSDIDENLKKILDDDKYQLSWISYDKFENIHHIGKGAFATVYKAQWHDKHRKAHDEVALKLIHNSNVRSHEFIIEIAKPFYSDEISQIYLAQMLS</sequence>
<dbReference type="AlphaFoldDB" id="A0A397W8S1"/>
<feature type="domain" description="Serine-threonine/tyrosine-protein kinase catalytic" evidence="2">
    <location>
        <begin position="44"/>
        <end position="90"/>
    </location>
</feature>
<evidence type="ECO:0000313" key="4">
    <source>
        <dbReference type="Proteomes" id="UP000266673"/>
    </source>
</evidence>
<protein>
    <recommendedName>
        <fullName evidence="2">Serine-threonine/tyrosine-protein kinase catalytic domain-containing protein</fullName>
    </recommendedName>
</protein>
<dbReference type="Pfam" id="PF07714">
    <property type="entry name" value="PK_Tyr_Ser-Thr"/>
    <property type="match status" value="1"/>
</dbReference>
<keyword evidence="1" id="KW-0067">ATP-binding</keyword>
<comment type="caution">
    <text evidence="3">The sequence shown here is derived from an EMBL/GenBank/DDBJ whole genome shotgun (WGS) entry which is preliminary data.</text>
</comment>
<proteinExistence type="predicted"/>
<dbReference type="InterPro" id="IPR011009">
    <property type="entry name" value="Kinase-like_dom_sf"/>
</dbReference>
<evidence type="ECO:0000313" key="3">
    <source>
        <dbReference type="EMBL" id="RIB30432.1"/>
    </source>
</evidence>
<evidence type="ECO:0000259" key="2">
    <source>
        <dbReference type="Pfam" id="PF07714"/>
    </source>
</evidence>
<organism evidence="3 4">
    <name type="scientific">Gigaspora rosea</name>
    <dbReference type="NCBI Taxonomy" id="44941"/>
    <lineage>
        <taxon>Eukaryota</taxon>
        <taxon>Fungi</taxon>
        <taxon>Fungi incertae sedis</taxon>
        <taxon>Mucoromycota</taxon>
        <taxon>Glomeromycotina</taxon>
        <taxon>Glomeromycetes</taxon>
        <taxon>Diversisporales</taxon>
        <taxon>Gigasporaceae</taxon>
        <taxon>Gigaspora</taxon>
    </lineage>
</organism>
<dbReference type="GO" id="GO:0004672">
    <property type="term" value="F:protein kinase activity"/>
    <property type="evidence" value="ECO:0007669"/>
    <property type="project" value="InterPro"/>
</dbReference>
<feature type="non-terminal residue" evidence="3">
    <location>
        <position position="1"/>
    </location>
</feature>
<reference evidence="3 4" key="1">
    <citation type="submission" date="2018-06" db="EMBL/GenBank/DDBJ databases">
        <title>Comparative genomics reveals the genomic features of Rhizophagus irregularis, R. cerebriforme, R. diaphanum and Gigaspora rosea, and their symbiotic lifestyle signature.</title>
        <authorList>
            <person name="Morin E."/>
            <person name="San Clemente H."/>
            <person name="Chen E.C.H."/>
            <person name="De La Providencia I."/>
            <person name="Hainaut M."/>
            <person name="Kuo A."/>
            <person name="Kohler A."/>
            <person name="Murat C."/>
            <person name="Tang N."/>
            <person name="Roy S."/>
            <person name="Loubradou J."/>
            <person name="Henrissat B."/>
            <person name="Grigoriev I.V."/>
            <person name="Corradi N."/>
            <person name="Roux C."/>
            <person name="Martin F.M."/>
        </authorList>
    </citation>
    <scope>NUCLEOTIDE SEQUENCE [LARGE SCALE GENOMIC DNA]</scope>
    <source>
        <strain evidence="3 4">DAOM 194757</strain>
    </source>
</reference>
<keyword evidence="1" id="KW-0547">Nucleotide-binding</keyword>
<dbReference type="SUPFAM" id="SSF56112">
    <property type="entry name" value="Protein kinase-like (PK-like)"/>
    <property type="match status" value="1"/>
</dbReference>
<dbReference type="Gene3D" id="1.10.510.10">
    <property type="entry name" value="Transferase(Phosphotransferase) domain 1"/>
    <property type="match status" value="1"/>
</dbReference>
<keyword evidence="4" id="KW-1185">Reference proteome</keyword>
<dbReference type="EMBL" id="QKWP01000013">
    <property type="protein sequence ID" value="RIB30432.1"/>
    <property type="molecule type" value="Genomic_DNA"/>
</dbReference>
<dbReference type="OrthoDB" id="2425401at2759"/>
<feature type="binding site" evidence="1">
    <location>
        <position position="74"/>
    </location>
    <ligand>
        <name>ATP</name>
        <dbReference type="ChEBI" id="CHEBI:30616"/>
    </ligand>
</feature>
<evidence type="ECO:0000256" key="1">
    <source>
        <dbReference type="PROSITE-ProRule" id="PRU10141"/>
    </source>
</evidence>
<accession>A0A397W8S1</accession>
<dbReference type="GO" id="GO:0005524">
    <property type="term" value="F:ATP binding"/>
    <property type="evidence" value="ECO:0007669"/>
    <property type="project" value="UniProtKB-UniRule"/>
</dbReference>
<gene>
    <name evidence="3" type="ORF">C2G38_2053858</name>
</gene>
<dbReference type="InterPro" id="IPR001245">
    <property type="entry name" value="Ser-Thr/Tyr_kinase_cat_dom"/>
</dbReference>